<evidence type="ECO:0000259" key="2">
    <source>
        <dbReference type="Pfam" id="PF01156"/>
    </source>
</evidence>
<sequence>MAASEIKRVIVDVDVGVDDYLALLILLHAEKAGKLKIEAIVCSMGNTTVENVLKNVVRLLEIEKRTDIPVYRGVKNQLILPKESVTKFHGQDGFGDLTHDKDPICP</sequence>
<comment type="similarity">
    <text evidence="1">Belongs to the IUNH family.</text>
</comment>
<reference evidence="3" key="1">
    <citation type="journal article" date="2023" name="Insect Mol. Biol.">
        <title>Genome sequencing provides insights into the evolution of gene families encoding plant cell wall-degrading enzymes in longhorned beetles.</title>
        <authorList>
            <person name="Shin N.R."/>
            <person name="Okamura Y."/>
            <person name="Kirsch R."/>
            <person name="Pauchet Y."/>
        </authorList>
    </citation>
    <scope>NUCLEOTIDE SEQUENCE</scope>
    <source>
        <strain evidence="3">MMC_N1</strain>
    </source>
</reference>
<accession>A0ABQ9IUH6</accession>
<keyword evidence="4" id="KW-1185">Reference proteome</keyword>
<dbReference type="InterPro" id="IPR052775">
    <property type="entry name" value="IUN_hydrolase"/>
</dbReference>
<dbReference type="PANTHER" id="PTHR46190">
    <property type="entry name" value="SI:CH211-201H21.5-RELATED"/>
    <property type="match status" value="1"/>
</dbReference>
<feature type="domain" description="Inosine/uridine-preferring nucleoside hydrolase" evidence="2">
    <location>
        <begin position="9"/>
        <end position="99"/>
    </location>
</feature>
<gene>
    <name evidence="3" type="ORF">NQ317_008767</name>
</gene>
<evidence type="ECO:0000313" key="3">
    <source>
        <dbReference type="EMBL" id="KAJ8966092.1"/>
    </source>
</evidence>
<dbReference type="Gene3D" id="3.90.245.10">
    <property type="entry name" value="Ribonucleoside hydrolase-like"/>
    <property type="match status" value="1"/>
</dbReference>
<dbReference type="InterPro" id="IPR001910">
    <property type="entry name" value="Inosine/uridine_hydrolase_dom"/>
</dbReference>
<dbReference type="Pfam" id="PF01156">
    <property type="entry name" value="IU_nuc_hydro"/>
    <property type="match status" value="1"/>
</dbReference>
<dbReference type="PANTHER" id="PTHR46190:SF1">
    <property type="entry name" value="SI:CH211-201H21.5"/>
    <property type="match status" value="1"/>
</dbReference>
<dbReference type="InterPro" id="IPR036452">
    <property type="entry name" value="Ribo_hydro-like"/>
</dbReference>
<name>A0ABQ9IUH6_9CUCU</name>
<dbReference type="SUPFAM" id="SSF53590">
    <property type="entry name" value="Nucleoside hydrolase"/>
    <property type="match status" value="1"/>
</dbReference>
<proteinExistence type="inferred from homology"/>
<protein>
    <recommendedName>
        <fullName evidence="2">Inosine/uridine-preferring nucleoside hydrolase domain-containing protein</fullName>
    </recommendedName>
</protein>
<organism evidence="3 4">
    <name type="scientific">Molorchus minor</name>
    <dbReference type="NCBI Taxonomy" id="1323400"/>
    <lineage>
        <taxon>Eukaryota</taxon>
        <taxon>Metazoa</taxon>
        <taxon>Ecdysozoa</taxon>
        <taxon>Arthropoda</taxon>
        <taxon>Hexapoda</taxon>
        <taxon>Insecta</taxon>
        <taxon>Pterygota</taxon>
        <taxon>Neoptera</taxon>
        <taxon>Endopterygota</taxon>
        <taxon>Coleoptera</taxon>
        <taxon>Polyphaga</taxon>
        <taxon>Cucujiformia</taxon>
        <taxon>Chrysomeloidea</taxon>
        <taxon>Cerambycidae</taxon>
        <taxon>Lamiinae</taxon>
        <taxon>Monochamini</taxon>
        <taxon>Molorchus</taxon>
    </lineage>
</organism>
<evidence type="ECO:0000313" key="4">
    <source>
        <dbReference type="Proteomes" id="UP001162164"/>
    </source>
</evidence>
<dbReference type="Proteomes" id="UP001162164">
    <property type="component" value="Unassembled WGS sequence"/>
</dbReference>
<dbReference type="EMBL" id="JAPWTJ010002447">
    <property type="protein sequence ID" value="KAJ8966092.1"/>
    <property type="molecule type" value="Genomic_DNA"/>
</dbReference>
<comment type="caution">
    <text evidence="3">The sequence shown here is derived from an EMBL/GenBank/DDBJ whole genome shotgun (WGS) entry which is preliminary data.</text>
</comment>
<evidence type="ECO:0000256" key="1">
    <source>
        <dbReference type="ARBA" id="ARBA00009176"/>
    </source>
</evidence>